<dbReference type="Proteomes" id="UP000199405">
    <property type="component" value="Unassembled WGS sequence"/>
</dbReference>
<name>A0ABY0KRG3_9ACTN</name>
<dbReference type="EMBL" id="FMCQ01000007">
    <property type="protein sequence ID" value="SCF01131.1"/>
    <property type="molecule type" value="Genomic_DNA"/>
</dbReference>
<reference evidence="1 2" key="1">
    <citation type="submission" date="2016-06" db="EMBL/GenBank/DDBJ databases">
        <authorList>
            <person name="Varghese N."/>
            <person name="Submissions Spin"/>
        </authorList>
    </citation>
    <scope>NUCLEOTIDE SEQUENCE [LARGE SCALE GENOMIC DNA]</scope>
    <source>
        <strain evidence="1 2">DSM 45142</strain>
    </source>
</reference>
<proteinExistence type="predicted"/>
<comment type="caution">
    <text evidence="1">The sequence shown here is derived from an EMBL/GenBank/DDBJ whole genome shotgun (WGS) entry which is preliminary data.</text>
</comment>
<dbReference type="InterPro" id="IPR011990">
    <property type="entry name" value="TPR-like_helical_dom_sf"/>
</dbReference>
<gene>
    <name evidence="1" type="ORF">GA0070562_5102</name>
</gene>
<organism evidence="1 2">
    <name type="scientific">Micromonospora tulbaghiae</name>
    <dbReference type="NCBI Taxonomy" id="479978"/>
    <lineage>
        <taxon>Bacteria</taxon>
        <taxon>Bacillati</taxon>
        <taxon>Actinomycetota</taxon>
        <taxon>Actinomycetes</taxon>
        <taxon>Micromonosporales</taxon>
        <taxon>Micromonosporaceae</taxon>
        <taxon>Micromonospora</taxon>
    </lineage>
</organism>
<dbReference type="Gene3D" id="1.25.40.10">
    <property type="entry name" value="Tetratricopeptide repeat domain"/>
    <property type="match status" value="1"/>
</dbReference>
<accession>A0ABY0KRG3</accession>
<evidence type="ECO:0000313" key="2">
    <source>
        <dbReference type="Proteomes" id="UP000199405"/>
    </source>
</evidence>
<protein>
    <recommendedName>
        <fullName evidence="3">Transcriptional regulator</fullName>
    </recommendedName>
</protein>
<sequence>MSRTELADAVNTALAQLYPDRNLTAQCVDHRWIGKLERGEHRWPSEERRAALRLVLGAASDADLGLYSPRRTHAVVSADHDGQVLDAASLPDGTGETLAQPQGVTSGDVRRRAVVTLGVIAAMAGAEKRLPDFSNGRARKIGVGDVVPLERSVRHLYSLDYQIGGGSLWQAAAIKVRDGYSMLEQGSYSSPTESRLLKVTARLEMCTGWLALDAGEHVVARTRFTEALILARQAQDREVETAALTYLAGQANSLNRPREALRFASSAAQVPTINQHPRLAAIPWLRLAVASSLTGDARGSEAALTNARRIVDRDSEKPAAEWCSFLSHTEIDGLHGTCQLTLGRPVRAEKLLDAAVSGYSDGYARNRALYRVRLAHARLLQGEPEGAAGAAHAALNDMVGEVASSRVSTEMAKLSQLFAAHQGVAEVDSFLDRYRKM</sequence>
<dbReference type="SUPFAM" id="SSF48452">
    <property type="entry name" value="TPR-like"/>
    <property type="match status" value="1"/>
</dbReference>
<evidence type="ECO:0008006" key="3">
    <source>
        <dbReference type="Google" id="ProtNLM"/>
    </source>
</evidence>
<evidence type="ECO:0000313" key="1">
    <source>
        <dbReference type="EMBL" id="SCF01131.1"/>
    </source>
</evidence>
<keyword evidence="2" id="KW-1185">Reference proteome</keyword>